<proteinExistence type="predicted"/>
<evidence type="ECO:0000256" key="1">
    <source>
        <dbReference type="SAM" id="Phobius"/>
    </source>
</evidence>
<evidence type="ECO:0000313" key="2">
    <source>
        <dbReference type="EMBL" id="KAF2183133.1"/>
    </source>
</evidence>
<keyword evidence="1" id="KW-0812">Transmembrane</keyword>
<feature type="transmembrane region" description="Helical" evidence="1">
    <location>
        <begin position="114"/>
        <end position="131"/>
    </location>
</feature>
<name>A0A6A6DVS2_9PEZI</name>
<keyword evidence="1" id="KW-1133">Transmembrane helix</keyword>
<sequence>MGYQAVCIGSGHGGSCSASILKSGFLAGSLSAESEPRIHGKNAPILMVGCTAGKHSYCARYLKRYDGPLGPVDQHCSSLRGTSTSKVGEMSKWIGSKNSERPGSRALAWRNGNAWLIYSGMVPILICWSLYPN</sequence>
<organism evidence="2 3">
    <name type="scientific">Zopfia rhizophila CBS 207.26</name>
    <dbReference type="NCBI Taxonomy" id="1314779"/>
    <lineage>
        <taxon>Eukaryota</taxon>
        <taxon>Fungi</taxon>
        <taxon>Dikarya</taxon>
        <taxon>Ascomycota</taxon>
        <taxon>Pezizomycotina</taxon>
        <taxon>Dothideomycetes</taxon>
        <taxon>Dothideomycetes incertae sedis</taxon>
        <taxon>Zopfiaceae</taxon>
        <taxon>Zopfia</taxon>
    </lineage>
</organism>
<keyword evidence="1" id="KW-0472">Membrane</keyword>
<dbReference type="AlphaFoldDB" id="A0A6A6DVS2"/>
<dbReference type="EMBL" id="ML994644">
    <property type="protein sequence ID" value="KAF2183133.1"/>
    <property type="molecule type" value="Genomic_DNA"/>
</dbReference>
<accession>A0A6A6DVS2</accession>
<evidence type="ECO:0000313" key="3">
    <source>
        <dbReference type="Proteomes" id="UP000800200"/>
    </source>
</evidence>
<dbReference type="Proteomes" id="UP000800200">
    <property type="component" value="Unassembled WGS sequence"/>
</dbReference>
<reference evidence="2" key="1">
    <citation type="journal article" date="2020" name="Stud. Mycol.">
        <title>101 Dothideomycetes genomes: a test case for predicting lifestyles and emergence of pathogens.</title>
        <authorList>
            <person name="Haridas S."/>
            <person name="Albert R."/>
            <person name="Binder M."/>
            <person name="Bloem J."/>
            <person name="Labutti K."/>
            <person name="Salamov A."/>
            <person name="Andreopoulos B."/>
            <person name="Baker S."/>
            <person name="Barry K."/>
            <person name="Bills G."/>
            <person name="Bluhm B."/>
            <person name="Cannon C."/>
            <person name="Castanera R."/>
            <person name="Culley D."/>
            <person name="Daum C."/>
            <person name="Ezra D."/>
            <person name="Gonzalez J."/>
            <person name="Henrissat B."/>
            <person name="Kuo A."/>
            <person name="Liang C."/>
            <person name="Lipzen A."/>
            <person name="Lutzoni F."/>
            <person name="Magnuson J."/>
            <person name="Mondo S."/>
            <person name="Nolan M."/>
            <person name="Ohm R."/>
            <person name="Pangilinan J."/>
            <person name="Park H.-J."/>
            <person name="Ramirez L."/>
            <person name="Alfaro M."/>
            <person name="Sun H."/>
            <person name="Tritt A."/>
            <person name="Yoshinaga Y."/>
            <person name="Zwiers L.-H."/>
            <person name="Turgeon B."/>
            <person name="Goodwin S."/>
            <person name="Spatafora J."/>
            <person name="Crous P."/>
            <person name="Grigoriev I."/>
        </authorList>
    </citation>
    <scope>NUCLEOTIDE SEQUENCE</scope>
    <source>
        <strain evidence="2">CBS 207.26</strain>
    </source>
</reference>
<gene>
    <name evidence="2" type="ORF">K469DRAFT_213851</name>
</gene>
<keyword evidence="3" id="KW-1185">Reference proteome</keyword>
<protein>
    <submittedName>
        <fullName evidence="2">Uncharacterized protein</fullName>
    </submittedName>
</protein>